<dbReference type="PANTHER" id="PTHR41299:SF1">
    <property type="entry name" value="THIAMINE PYROPHOSPHOKINASE"/>
    <property type="match status" value="1"/>
</dbReference>
<dbReference type="GO" id="GO:0005524">
    <property type="term" value="F:ATP binding"/>
    <property type="evidence" value="ECO:0007669"/>
    <property type="project" value="UniProtKB-KW"/>
</dbReference>
<dbReference type="SUPFAM" id="SSF63862">
    <property type="entry name" value="Thiamin pyrophosphokinase, substrate-binding domain"/>
    <property type="match status" value="1"/>
</dbReference>
<protein>
    <recommendedName>
        <fullName evidence="5">Thiamine diphosphokinase</fullName>
        <ecNumber evidence="5">2.7.6.2</ecNumber>
    </recommendedName>
</protein>
<dbReference type="Pfam" id="PF04263">
    <property type="entry name" value="TPK_catalytic"/>
    <property type="match status" value="1"/>
</dbReference>
<gene>
    <name evidence="7" type="ORF">FH759_01910</name>
</gene>
<dbReference type="EC" id="2.7.6.2" evidence="5"/>
<accession>A0A7C9L9S1</accession>
<comment type="caution">
    <text evidence="7">The sequence shown here is derived from an EMBL/GenBank/DDBJ whole genome shotgun (WGS) entry which is preliminary data.</text>
</comment>
<reference evidence="7 8" key="1">
    <citation type="submission" date="2019-06" db="EMBL/GenBank/DDBJ databases">
        <title>Enrichment of Autotrophic Halophilic Microorganisms from Red Sea Brine Pool Using Microbial Electrosynthesis System.</title>
        <authorList>
            <person name="Alqahtani M.F."/>
            <person name="Bajracharya S."/>
            <person name="Katuri K.P."/>
            <person name="Ali M."/>
            <person name="Saikaly P.E."/>
        </authorList>
    </citation>
    <scope>NUCLEOTIDE SEQUENCE [LARGE SCALE GENOMIC DNA]</scope>
    <source>
        <strain evidence="7">MES6</strain>
    </source>
</reference>
<dbReference type="CDD" id="cd07995">
    <property type="entry name" value="TPK"/>
    <property type="match status" value="1"/>
</dbReference>
<dbReference type="SUPFAM" id="SSF63999">
    <property type="entry name" value="Thiamin pyrophosphokinase, catalytic domain"/>
    <property type="match status" value="1"/>
</dbReference>
<keyword evidence="4" id="KW-0067">ATP-binding</keyword>
<dbReference type="GO" id="GO:0030975">
    <property type="term" value="F:thiamine binding"/>
    <property type="evidence" value="ECO:0007669"/>
    <property type="project" value="InterPro"/>
</dbReference>
<name>A0A7C9L9S1_9RHOB</name>
<dbReference type="EMBL" id="VENJ01000002">
    <property type="protein sequence ID" value="MTJ03438.1"/>
    <property type="molecule type" value="Genomic_DNA"/>
</dbReference>
<keyword evidence="1 7" id="KW-0808">Transferase</keyword>
<dbReference type="Proteomes" id="UP000483078">
    <property type="component" value="Unassembled WGS sequence"/>
</dbReference>
<evidence type="ECO:0000259" key="6">
    <source>
        <dbReference type="Pfam" id="PF04263"/>
    </source>
</evidence>
<evidence type="ECO:0000313" key="7">
    <source>
        <dbReference type="EMBL" id="MTJ03438.1"/>
    </source>
</evidence>
<keyword evidence="2" id="KW-0547">Nucleotide-binding</keyword>
<dbReference type="InterPro" id="IPR007371">
    <property type="entry name" value="TPK_catalytic"/>
</dbReference>
<evidence type="ECO:0000313" key="8">
    <source>
        <dbReference type="Proteomes" id="UP000483078"/>
    </source>
</evidence>
<dbReference type="InterPro" id="IPR006282">
    <property type="entry name" value="Thi_PPkinase"/>
</dbReference>
<sequence>MAGLCSVAARGDNAGGESVIVQSLDPIAMIGGGGVEDELWNAIRPHAQDVVAADCGAGTALARGWMPHAVIGDMDSLRETDRAALNPGSIHCIAEQETTDFEKCLMSVRAPLILGVGFGGPRLDHRLANFNTLARYPLQRCILLDGADLAFLAPPSLRLDLPEGMRFSVFPMGAVEAVSEGLHWPLAGLSLAPDGRVGTSNRVTAPVYLGVTAPKLLVILPREVLDQVVAALREQRDTWSAL</sequence>
<evidence type="ECO:0000256" key="4">
    <source>
        <dbReference type="ARBA" id="ARBA00022840"/>
    </source>
</evidence>
<dbReference type="InterPro" id="IPR036759">
    <property type="entry name" value="TPK_catalytic_sf"/>
</dbReference>
<dbReference type="GO" id="GO:0016301">
    <property type="term" value="F:kinase activity"/>
    <property type="evidence" value="ECO:0007669"/>
    <property type="project" value="UniProtKB-KW"/>
</dbReference>
<dbReference type="GO" id="GO:0004788">
    <property type="term" value="F:thiamine diphosphokinase activity"/>
    <property type="evidence" value="ECO:0007669"/>
    <property type="project" value="UniProtKB-UniRule"/>
</dbReference>
<evidence type="ECO:0000256" key="3">
    <source>
        <dbReference type="ARBA" id="ARBA00022777"/>
    </source>
</evidence>
<evidence type="ECO:0000256" key="1">
    <source>
        <dbReference type="ARBA" id="ARBA00022679"/>
    </source>
</evidence>
<evidence type="ECO:0000256" key="2">
    <source>
        <dbReference type="ARBA" id="ARBA00022741"/>
    </source>
</evidence>
<proteinExistence type="predicted"/>
<dbReference type="NCBIfam" id="TIGR01378">
    <property type="entry name" value="thi_PPkinase"/>
    <property type="match status" value="1"/>
</dbReference>
<dbReference type="GO" id="GO:0009229">
    <property type="term" value="P:thiamine diphosphate biosynthetic process"/>
    <property type="evidence" value="ECO:0007669"/>
    <property type="project" value="InterPro"/>
</dbReference>
<dbReference type="GO" id="GO:0006772">
    <property type="term" value="P:thiamine metabolic process"/>
    <property type="evidence" value="ECO:0007669"/>
    <property type="project" value="UniProtKB-UniRule"/>
</dbReference>
<dbReference type="PANTHER" id="PTHR41299">
    <property type="entry name" value="THIAMINE PYROPHOSPHOKINASE"/>
    <property type="match status" value="1"/>
</dbReference>
<feature type="domain" description="Thiamin pyrophosphokinase catalytic" evidence="6">
    <location>
        <begin position="46"/>
        <end position="136"/>
    </location>
</feature>
<dbReference type="InterPro" id="IPR053149">
    <property type="entry name" value="TPK"/>
</dbReference>
<dbReference type="InterPro" id="IPR036371">
    <property type="entry name" value="TPK_B1-bd_sf"/>
</dbReference>
<evidence type="ECO:0000256" key="5">
    <source>
        <dbReference type="NCBIfam" id="TIGR01378"/>
    </source>
</evidence>
<dbReference type="Gene3D" id="3.40.50.10240">
    <property type="entry name" value="Thiamin pyrophosphokinase, catalytic domain"/>
    <property type="match status" value="1"/>
</dbReference>
<organism evidence="7 8">
    <name type="scientific">Sediminimonas qiaohouensis</name>
    <dbReference type="NCBI Taxonomy" id="552061"/>
    <lineage>
        <taxon>Bacteria</taxon>
        <taxon>Pseudomonadati</taxon>
        <taxon>Pseudomonadota</taxon>
        <taxon>Alphaproteobacteria</taxon>
        <taxon>Rhodobacterales</taxon>
        <taxon>Roseobacteraceae</taxon>
        <taxon>Sediminimonas</taxon>
    </lineage>
</organism>
<dbReference type="AlphaFoldDB" id="A0A7C9L9S1"/>
<keyword evidence="3 7" id="KW-0418">Kinase</keyword>